<dbReference type="STRING" id="28115.HQ47_04555"/>
<comment type="catalytic activity">
    <reaction evidence="6">
        <text>coproporphyrinogen III + 3 O2 = coproporphyrin III + 3 H2O2</text>
        <dbReference type="Rhea" id="RHEA:43436"/>
        <dbReference type="ChEBI" id="CHEBI:15379"/>
        <dbReference type="ChEBI" id="CHEBI:16240"/>
        <dbReference type="ChEBI" id="CHEBI:57309"/>
        <dbReference type="ChEBI" id="CHEBI:131725"/>
        <dbReference type="EC" id="1.3.3.15"/>
    </reaction>
</comment>
<dbReference type="RefSeq" id="WP_036873662.1">
    <property type="nucleotide sequence ID" value="NZ_JRFA01000014.1"/>
</dbReference>
<evidence type="ECO:0000256" key="3">
    <source>
        <dbReference type="ARBA" id="ARBA00022827"/>
    </source>
</evidence>
<keyword evidence="6" id="KW-0963">Cytoplasm</keyword>
<dbReference type="Gene3D" id="1.10.3110.10">
    <property type="entry name" value="protoporphyrinogen ix oxidase, domain 3"/>
    <property type="match status" value="1"/>
</dbReference>
<protein>
    <recommendedName>
        <fullName evidence="6">Coproporphyrinogen III oxidase</fullName>
        <ecNumber evidence="6">1.3.3.15</ecNumber>
    </recommendedName>
</protein>
<dbReference type="InterPro" id="IPR004572">
    <property type="entry name" value="Protoporphyrinogen_oxidase"/>
</dbReference>
<dbReference type="InterPro" id="IPR036188">
    <property type="entry name" value="FAD/NAD-bd_sf"/>
</dbReference>
<dbReference type="InterPro" id="IPR050464">
    <property type="entry name" value="Zeta_carotene_desat/Oxidored"/>
</dbReference>
<accession>A0A0A2EA77</accession>
<comment type="subcellular location">
    <subcellularLocation>
        <location evidence="6">Cytoplasm</location>
    </subcellularLocation>
</comment>
<sequence>MHSPSKVNTLIIGAGLTGLSAASVLKHNGVDLLVLEAENRTGGQIDTVKQDGFVFETGPNTGTLSTPEVMELFELLGNGFMPETASADAGVRLIWKGERFNPLPSSLFSAIGTPLFRFRDKLRILSEPFRRRGTNPDESVADLVKRRLGKSFLDYAVDPFIGGIYAGNPNRLVTRYALPKLYHLEQTYGSFIRGAVAKAGQPKSDRDKKATKKVFSVPGGFMELINRMVQYLGEENIRTSMTVTCIESYSGKGGGLLVSFLDSAGHPHQIIATNVISSVPAYRLPGMLPKARPADLRPFENLVYAPIIEVAIGFKKIPPYRYRAFGGLVPSCERRRILGILFPSDCFAGRAPEGGALYTVFMGGIRRPEMLDKTDEEIRDIALSELRAMLGLDGSIEPDLFHIARYTHAIAQYYADNGERLEAVKRIQSAFPGLYIGGSVSDGIGMAHRITQAMNIANQIIQK</sequence>
<gene>
    <name evidence="8" type="ORF">HQ47_04555</name>
</gene>
<evidence type="ECO:0000259" key="7">
    <source>
        <dbReference type="Pfam" id="PF01593"/>
    </source>
</evidence>
<dbReference type="EC" id="1.3.3.15" evidence="6"/>
<dbReference type="PANTHER" id="PTHR42923">
    <property type="entry name" value="PROTOPORPHYRINOGEN OXIDASE"/>
    <property type="match status" value="1"/>
</dbReference>
<dbReference type="PANTHER" id="PTHR42923:SF3">
    <property type="entry name" value="PROTOPORPHYRINOGEN OXIDASE"/>
    <property type="match status" value="1"/>
</dbReference>
<dbReference type="SUPFAM" id="SSF54373">
    <property type="entry name" value="FAD-linked reductases, C-terminal domain"/>
    <property type="match status" value="1"/>
</dbReference>
<evidence type="ECO:0000256" key="6">
    <source>
        <dbReference type="RuleBase" id="RU364052"/>
    </source>
</evidence>
<comment type="pathway">
    <text evidence="6">Porphyrin-containing compound metabolism; protoheme biosynthesis.</text>
</comment>
<comment type="cofactor">
    <cofactor evidence="1 6">
        <name>FAD</name>
        <dbReference type="ChEBI" id="CHEBI:57692"/>
    </cofactor>
</comment>
<evidence type="ECO:0000313" key="9">
    <source>
        <dbReference type="Proteomes" id="UP000030103"/>
    </source>
</evidence>
<comment type="caution">
    <text evidence="8">The sequence shown here is derived from an EMBL/GenBank/DDBJ whole genome shotgun (WGS) entry which is preliminary data.</text>
</comment>
<evidence type="ECO:0000256" key="2">
    <source>
        <dbReference type="ARBA" id="ARBA00022630"/>
    </source>
</evidence>
<feature type="domain" description="Amine oxidase" evidence="7">
    <location>
        <begin position="16"/>
        <end position="439"/>
    </location>
</feature>
<comment type="function">
    <text evidence="6">Involved in coproporphyrin-dependent heme b biosynthesis. Catalyzes the oxidation of coproporphyrinogen III to coproporphyrin III.</text>
</comment>
<dbReference type="eggNOG" id="COG1232">
    <property type="taxonomic scope" value="Bacteria"/>
</dbReference>
<dbReference type="AlphaFoldDB" id="A0A0A2EA77"/>
<keyword evidence="3 6" id="KW-0274">FAD</keyword>
<proteinExistence type="inferred from homology"/>
<keyword evidence="5 6" id="KW-0350">Heme biosynthesis</keyword>
<dbReference type="OrthoDB" id="9805195at2"/>
<name>A0A0A2EA77_9PORP</name>
<dbReference type="GO" id="GO:0006783">
    <property type="term" value="P:heme biosynthetic process"/>
    <property type="evidence" value="ECO:0007669"/>
    <property type="project" value="UniProtKB-UniRule"/>
</dbReference>
<organism evidence="8 9">
    <name type="scientific">Porphyromonas macacae</name>
    <dbReference type="NCBI Taxonomy" id="28115"/>
    <lineage>
        <taxon>Bacteria</taxon>
        <taxon>Pseudomonadati</taxon>
        <taxon>Bacteroidota</taxon>
        <taxon>Bacteroidia</taxon>
        <taxon>Bacteroidales</taxon>
        <taxon>Porphyromonadaceae</taxon>
        <taxon>Porphyromonas</taxon>
    </lineage>
</organism>
<evidence type="ECO:0000313" key="8">
    <source>
        <dbReference type="EMBL" id="KGN74335.1"/>
    </source>
</evidence>
<dbReference type="Proteomes" id="UP000030103">
    <property type="component" value="Unassembled WGS sequence"/>
</dbReference>
<keyword evidence="4 6" id="KW-0560">Oxidoreductase</keyword>
<keyword evidence="9" id="KW-1185">Reference proteome</keyword>
<dbReference type="UniPathway" id="UPA00252"/>
<keyword evidence="2 6" id="KW-0285">Flavoprotein</keyword>
<evidence type="ECO:0000256" key="4">
    <source>
        <dbReference type="ARBA" id="ARBA00023002"/>
    </source>
</evidence>
<dbReference type="GO" id="GO:0005737">
    <property type="term" value="C:cytoplasm"/>
    <property type="evidence" value="ECO:0007669"/>
    <property type="project" value="UniProtKB-SubCell"/>
</dbReference>
<dbReference type="GO" id="GO:0004729">
    <property type="term" value="F:oxygen-dependent protoporphyrinogen oxidase activity"/>
    <property type="evidence" value="ECO:0007669"/>
    <property type="project" value="UniProtKB-UniRule"/>
</dbReference>
<dbReference type="InterPro" id="IPR002937">
    <property type="entry name" value="Amino_oxidase"/>
</dbReference>
<dbReference type="Pfam" id="PF01593">
    <property type="entry name" value="Amino_oxidase"/>
    <property type="match status" value="1"/>
</dbReference>
<comment type="similarity">
    <text evidence="6">Belongs to the protoporphyrinogen/coproporphyrinogen oxidase family. Coproporphyrinogen III oxidase subfamily.</text>
</comment>
<dbReference type="Gene3D" id="3.50.50.60">
    <property type="entry name" value="FAD/NAD(P)-binding domain"/>
    <property type="match status" value="1"/>
</dbReference>
<evidence type="ECO:0000256" key="1">
    <source>
        <dbReference type="ARBA" id="ARBA00001974"/>
    </source>
</evidence>
<evidence type="ECO:0000256" key="5">
    <source>
        <dbReference type="ARBA" id="ARBA00023133"/>
    </source>
</evidence>
<dbReference type="Gene3D" id="3.90.660.20">
    <property type="entry name" value="Protoporphyrinogen oxidase, mitochondrial, domain 2"/>
    <property type="match status" value="1"/>
</dbReference>
<reference evidence="8 9" key="1">
    <citation type="submission" date="2014-09" db="EMBL/GenBank/DDBJ databases">
        <title>Draft Genome Sequence of Porphyromonas macacae COT-192_OH2859.</title>
        <authorList>
            <person name="Wallis C."/>
            <person name="Deusch O."/>
            <person name="O'Flynn C."/>
            <person name="Davis I."/>
            <person name="Horsfall A."/>
            <person name="Kirkwood N."/>
            <person name="Harris S."/>
            <person name="Eisen J.A."/>
            <person name="Coil D.A."/>
            <person name="Darling A.E."/>
            <person name="Jospin G."/>
            <person name="Alexiev A."/>
        </authorList>
    </citation>
    <scope>NUCLEOTIDE SEQUENCE [LARGE SCALE GENOMIC DNA]</scope>
    <source>
        <strain evidence="9">COT-192 OH2859</strain>
    </source>
</reference>
<dbReference type="EMBL" id="JRFA01000014">
    <property type="protein sequence ID" value="KGN74335.1"/>
    <property type="molecule type" value="Genomic_DNA"/>
</dbReference>
<dbReference type="SUPFAM" id="SSF51905">
    <property type="entry name" value="FAD/NAD(P)-binding domain"/>
    <property type="match status" value="1"/>
</dbReference>
<dbReference type="NCBIfam" id="TIGR00562">
    <property type="entry name" value="proto_IX_ox"/>
    <property type="match status" value="1"/>
</dbReference>